<keyword evidence="3 7" id="KW-0227">DNA damage</keyword>
<evidence type="ECO:0000313" key="10">
    <source>
        <dbReference type="Proteomes" id="UP000009011"/>
    </source>
</evidence>
<dbReference type="AlphaFoldDB" id="I6Z9K6"/>
<dbReference type="PANTHER" id="PTHR33991">
    <property type="entry name" value="DNA REPAIR PROTEIN RECO"/>
    <property type="match status" value="1"/>
</dbReference>
<dbReference type="SUPFAM" id="SSF57863">
    <property type="entry name" value="ArfGap/RecO-like zinc finger"/>
    <property type="match status" value="1"/>
</dbReference>
<evidence type="ECO:0000313" key="9">
    <source>
        <dbReference type="EMBL" id="AFN75830.1"/>
    </source>
</evidence>
<dbReference type="Pfam" id="PF02565">
    <property type="entry name" value="RecO_C"/>
    <property type="match status" value="1"/>
</dbReference>
<evidence type="ECO:0000256" key="3">
    <source>
        <dbReference type="ARBA" id="ARBA00022763"/>
    </source>
</evidence>
<sequence>MSEIIKTDAVVLNKLDYGDTSKIAHLFTRDFGKMSVIVKGARSPKSKIGMIVDAINVIQVIIYKKETRDIQLIGSADLIKHFPTIKEDFERIKYATAVIELLLQLTVELDPHPRLFDGTVRIFEIMNNAEKNPKFYFAKYFLFFIKEIGYQFPITHCSVCNKELNDTMQINYNYDSGILCGECGKDRMSHFRFTKELFNLLQCLSSKNNNVRYGDRELDTLIMLLEKFLKYNIDEFKGLRSLKVL</sequence>
<dbReference type="SUPFAM" id="SSF50249">
    <property type="entry name" value="Nucleic acid-binding proteins"/>
    <property type="match status" value="1"/>
</dbReference>
<dbReference type="Gene3D" id="2.40.50.140">
    <property type="entry name" value="Nucleic acid-binding proteins"/>
    <property type="match status" value="1"/>
</dbReference>
<protein>
    <recommendedName>
        <fullName evidence="2 7">DNA repair protein RecO</fullName>
    </recommendedName>
    <alternativeName>
        <fullName evidence="6 7">Recombination protein O</fullName>
    </alternativeName>
</protein>
<dbReference type="GO" id="GO:0043590">
    <property type="term" value="C:bacterial nucleoid"/>
    <property type="evidence" value="ECO:0007669"/>
    <property type="project" value="TreeGrafter"/>
</dbReference>
<gene>
    <name evidence="7" type="primary">recO</name>
    <name evidence="9" type="ordered locus">MROS_2600</name>
</gene>
<comment type="similarity">
    <text evidence="1 7">Belongs to the RecO family.</text>
</comment>
<proteinExistence type="inferred from homology"/>
<dbReference type="GO" id="GO:0006302">
    <property type="term" value="P:double-strand break repair"/>
    <property type="evidence" value="ECO:0007669"/>
    <property type="project" value="TreeGrafter"/>
</dbReference>
<dbReference type="eggNOG" id="COG1381">
    <property type="taxonomic scope" value="Bacteria"/>
</dbReference>
<dbReference type="GO" id="GO:0006310">
    <property type="term" value="P:DNA recombination"/>
    <property type="evidence" value="ECO:0007669"/>
    <property type="project" value="UniProtKB-UniRule"/>
</dbReference>
<dbReference type="InterPro" id="IPR022572">
    <property type="entry name" value="DNA_rep/recomb_RecO_N"/>
</dbReference>
<feature type="domain" description="DNA replication/recombination mediator RecO N-terminal" evidence="8">
    <location>
        <begin position="1"/>
        <end position="82"/>
    </location>
</feature>
<evidence type="ECO:0000256" key="1">
    <source>
        <dbReference type="ARBA" id="ARBA00007452"/>
    </source>
</evidence>
<comment type="function">
    <text evidence="7">Involved in DNA repair and RecF pathway recombination.</text>
</comment>
<evidence type="ECO:0000256" key="4">
    <source>
        <dbReference type="ARBA" id="ARBA00023172"/>
    </source>
</evidence>
<dbReference type="InterPro" id="IPR042242">
    <property type="entry name" value="RecO_C"/>
</dbReference>
<dbReference type="HOGENOM" id="CLU_066632_1_0_10"/>
<dbReference type="KEGG" id="mro:MROS_2600"/>
<dbReference type="STRING" id="1191523.MROS_2600"/>
<dbReference type="InterPro" id="IPR003717">
    <property type="entry name" value="RecO"/>
</dbReference>
<evidence type="ECO:0000256" key="5">
    <source>
        <dbReference type="ARBA" id="ARBA00023204"/>
    </source>
</evidence>
<dbReference type="Proteomes" id="UP000009011">
    <property type="component" value="Chromosome"/>
</dbReference>
<dbReference type="Pfam" id="PF11967">
    <property type="entry name" value="RecO_N"/>
    <property type="match status" value="1"/>
</dbReference>
<organism evidence="9 10">
    <name type="scientific">Melioribacter roseus (strain DSM 23840 / JCM 17771 / VKM B-2668 / P3M-2)</name>
    <dbReference type="NCBI Taxonomy" id="1191523"/>
    <lineage>
        <taxon>Bacteria</taxon>
        <taxon>Pseudomonadati</taxon>
        <taxon>Ignavibacteriota</taxon>
        <taxon>Ignavibacteria</taxon>
        <taxon>Ignavibacteriales</taxon>
        <taxon>Melioribacteraceae</taxon>
        <taxon>Melioribacter</taxon>
    </lineage>
</organism>
<evidence type="ECO:0000256" key="6">
    <source>
        <dbReference type="ARBA" id="ARBA00033409"/>
    </source>
</evidence>
<keyword evidence="4 7" id="KW-0233">DNA recombination</keyword>
<dbReference type="EMBL" id="CP003557">
    <property type="protein sequence ID" value="AFN75830.1"/>
    <property type="molecule type" value="Genomic_DNA"/>
</dbReference>
<keyword evidence="5 7" id="KW-0234">DNA repair</keyword>
<dbReference type="PANTHER" id="PTHR33991:SF1">
    <property type="entry name" value="DNA REPAIR PROTEIN RECO"/>
    <property type="match status" value="1"/>
</dbReference>
<accession>I6Z9K6</accession>
<evidence type="ECO:0000256" key="7">
    <source>
        <dbReference type="HAMAP-Rule" id="MF_00201"/>
    </source>
</evidence>
<evidence type="ECO:0000259" key="8">
    <source>
        <dbReference type="Pfam" id="PF11967"/>
    </source>
</evidence>
<reference evidence="9 10" key="1">
    <citation type="journal article" date="2013" name="PLoS ONE">
        <title>Genomic analysis of Melioribacter roseus, facultatively anaerobic organotrophic bacterium representing a novel deep lineage within Bacteriodetes/Chlorobi group.</title>
        <authorList>
            <person name="Kadnikov V.V."/>
            <person name="Mardanov A.V."/>
            <person name="Podosokorskaya O.A."/>
            <person name="Gavrilov S.N."/>
            <person name="Kublanov I.V."/>
            <person name="Beletsky A.V."/>
            <person name="Bonch-Osmolovskaya E.A."/>
            <person name="Ravin N.V."/>
        </authorList>
    </citation>
    <scope>NUCLEOTIDE SEQUENCE [LARGE SCALE GENOMIC DNA]</scope>
    <source>
        <strain evidence="10">JCM 17771 / P3M-2</strain>
    </source>
</reference>
<dbReference type="NCBIfam" id="TIGR00613">
    <property type="entry name" value="reco"/>
    <property type="match status" value="1"/>
</dbReference>
<keyword evidence="10" id="KW-1185">Reference proteome</keyword>
<dbReference type="OrthoDB" id="9789152at2"/>
<dbReference type="InterPro" id="IPR037278">
    <property type="entry name" value="ARFGAP/RecO"/>
</dbReference>
<dbReference type="InterPro" id="IPR012340">
    <property type="entry name" value="NA-bd_OB-fold"/>
</dbReference>
<name>I6Z9K6_MELRP</name>
<dbReference type="HAMAP" id="MF_00201">
    <property type="entry name" value="RecO"/>
    <property type="match status" value="1"/>
</dbReference>
<evidence type="ECO:0000256" key="2">
    <source>
        <dbReference type="ARBA" id="ARBA00021310"/>
    </source>
</evidence>
<dbReference type="Gene3D" id="1.20.1440.120">
    <property type="entry name" value="Recombination protein O, C-terminal domain"/>
    <property type="match status" value="1"/>
</dbReference>
<dbReference type="RefSeq" id="WP_014857260.1">
    <property type="nucleotide sequence ID" value="NC_018178.1"/>
</dbReference>